<organism evidence="2 3">
    <name type="scientific">Hydrogenophaga borbori</name>
    <dbReference type="NCBI Taxonomy" id="2294117"/>
    <lineage>
        <taxon>Bacteria</taxon>
        <taxon>Pseudomonadati</taxon>
        <taxon>Pseudomonadota</taxon>
        <taxon>Betaproteobacteria</taxon>
        <taxon>Burkholderiales</taxon>
        <taxon>Comamonadaceae</taxon>
        <taxon>Hydrogenophaga</taxon>
    </lineage>
</organism>
<gene>
    <name evidence="2" type="ORF">DY262_10050</name>
</gene>
<evidence type="ECO:0000313" key="2">
    <source>
        <dbReference type="EMBL" id="RFP79308.1"/>
    </source>
</evidence>
<reference evidence="2 3" key="1">
    <citation type="submission" date="2018-08" db="EMBL/GenBank/DDBJ databases">
        <title>Hydrogenophaga sp. LA-38 isolated from sludge.</title>
        <authorList>
            <person name="Im W.-T."/>
        </authorList>
    </citation>
    <scope>NUCLEOTIDE SEQUENCE [LARGE SCALE GENOMIC DNA]</scope>
    <source>
        <strain evidence="2 3">LA-38</strain>
    </source>
</reference>
<dbReference type="Proteomes" id="UP000261931">
    <property type="component" value="Unassembled WGS sequence"/>
</dbReference>
<dbReference type="InterPro" id="IPR013022">
    <property type="entry name" value="Xyl_isomerase-like_TIM-brl"/>
</dbReference>
<name>A0A372EK59_9BURK</name>
<feature type="domain" description="Xylose isomerase-like TIM barrel" evidence="1">
    <location>
        <begin position="32"/>
        <end position="277"/>
    </location>
</feature>
<dbReference type="EMBL" id="QVLS01000005">
    <property type="protein sequence ID" value="RFP79308.1"/>
    <property type="molecule type" value="Genomic_DNA"/>
</dbReference>
<evidence type="ECO:0000259" key="1">
    <source>
        <dbReference type="Pfam" id="PF01261"/>
    </source>
</evidence>
<keyword evidence="2" id="KW-0413">Isomerase</keyword>
<dbReference type="Pfam" id="PF01261">
    <property type="entry name" value="AP_endonuc_2"/>
    <property type="match status" value="1"/>
</dbReference>
<sequence>MRDFSTDHRWLSINTATVRKSQGQDLPLPQILDAVARHGIPAISPWRDQVAAAGLKAVSAQVKALGLKLSGYCRGGMFPAVDPAGLAAARDDNRRAVDEACELGAPCLVLVVGALPGALAGKAAHKDIARSRQQVSEGIAELLHYAKGQGMPLAIEPLHPMYAADRACINTLEQALDVCDTLDPGRSGALGVAVDVYHVWWDPKLQAQIERAGRERLLAFHVCDWLTPTTDLLNDRGMMGDGVIDIPRIRGWVEDQGFGGFSEVEIFSTGHWWQRGHDEVLQTCIARHRSVV</sequence>
<dbReference type="InterPro" id="IPR050312">
    <property type="entry name" value="IolE/XylAMocC-like"/>
</dbReference>
<dbReference type="SUPFAM" id="SSF51658">
    <property type="entry name" value="Xylose isomerase-like"/>
    <property type="match status" value="1"/>
</dbReference>
<dbReference type="PANTHER" id="PTHR12110:SF52">
    <property type="entry name" value="XYLOSE ISOMERASE"/>
    <property type="match status" value="1"/>
</dbReference>
<accession>A0A372EK59</accession>
<keyword evidence="3" id="KW-1185">Reference proteome</keyword>
<dbReference type="InterPro" id="IPR036237">
    <property type="entry name" value="Xyl_isomerase-like_sf"/>
</dbReference>
<dbReference type="Gene3D" id="3.20.20.150">
    <property type="entry name" value="Divalent-metal-dependent TIM barrel enzymes"/>
    <property type="match status" value="1"/>
</dbReference>
<dbReference type="PANTHER" id="PTHR12110">
    <property type="entry name" value="HYDROXYPYRUVATE ISOMERASE"/>
    <property type="match status" value="1"/>
</dbReference>
<dbReference type="GO" id="GO:0016853">
    <property type="term" value="F:isomerase activity"/>
    <property type="evidence" value="ECO:0007669"/>
    <property type="project" value="UniProtKB-KW"/>
</dbReference>
<proteinExistence type="predicted"/>
<evidence type="ECO:0000313" key="3">
    <source>
        <dbReference type="Proteomes" id="UP000261931"/>
    </source>
</evidence>
<dbReference type="RefSeq" id="WP_116958735.1">
    <property type="nucleotide sequence ID" value="NZ_QVLS01000005.1"/>
</dbReference>
<comment type="caution">
    <text evidence="2">The sequence shown here is derived from an EMBL/GenBank/DDBJ whole genome shotgun (WGS) entry which is preliminary data.</text>
</comment>
<protein>
    <submittedName>
        <fullName evidence="2">Sugar phosphate isomerase/epimerase</fullName>
    </submittedName>
</protein>
<dbReference type="AlphaFoldDB" id="A0A372EK59"/>